<gene>
    <name evidence="1" type="ORF">OBE_13103</name>
</gene>
<feature type="non-terminal residue" evidence="1">
    <location>
        <position position="1"/>
    </location>
</feature>
<dbReference type="InterPro" id="IPR006121">
    <property type="entry name" value="HMA_dom"/>
</dbReference>
<dbReference type="InterPro" id="IPR036163">
    <property type="entry name" value="HMA_dom_sf"/>
</dbReference>
<accession>K1RV68</accession>
<reference evidence="1" key="1">
    <citation type="journal article" date="2013" name="Environ. Microbiol.">
        <title>Microbiota from the distal guts of lean and obese adolescents exhibit partial functional redundancy besides clear differences in community structure.</title>
        <authorList>
            <person name="Ferrer M."/>
            <person name="Ruiz A."/>
            <person name="Lanza F."/>
            <person name="Haange S.B."/>
            <person name="Oberbach A."/>
            <person name="Till H."/>
            <person name="Bargiela R."/>
            <person name="Campoy C."/>
            <person name="Segura M.T."/>
            <person name="Richter M."/>
            <person name="von Bergen M."/>
            <person name="Seifert J."/>
            <person name="Suarez A."/>
        </authorList>
    </citation>
    <scope>NUCLEOTIDE SEQUENCE</scope>
</reference>
<evidence type="ECO:0000313" key="1">
    <source>
        <dbReference type="EMBL" id="EKC52412.1"/>
    </source>
</evidence>
<dbReference type="AlphaFoldDB" id="K1RV68"/>
<organism evidence="1">
    <name type="scientific">human gut metagenome</name>
    <dbReference type="NCBI Taxonomy" id="408170"/>
    <lineage>
        <taxon>unclassified sequences</taxon>
        <taxon>metagenomes</taxon>
        <taxon>organismal metagenomes</taxon>
    </lineage>
</organism>
<dbReference type="SUPFAM" id="SSF55008">
    <property type="entry name" value="HMA, heavy metal-associated domain"/>
    <property type="match status" value="1"/>
</dbReference>
<sequence>QGLTPGRGGVIMQLRLDTSNQSVFQGGHSMYQITLGIDGMMCGMCESHINDAVRNAFPVKKVSSSHGKGQTVILSETEIPEAELRPVIAKTGYELTSYVCAPYEKKGLFHRH</sequence>
<protein>
    <submittedName>
        <fullName evidence="1">Copper chaperone</fullName>
    </submittedName>
</protein>
<dbReference type="Gene3D" id="3.30.70.100">
    <property type="match status" value="1"/>
</dbReference>
<dbReference type="GO" id="GO:0046872">
    <property type="term" value="F:metal ion binding"/>
    <property type="evidence" value="ECO:0007669"/>
    <property type="project" value="InterPro"/>
</dbReference>
<name>K1RV68_9ZZZZ</name>
<dbReference type="EMBL" id="AJWZ01009048">
    <property type="protein sequence ID" value="EKC52412.1"/>
    <property type="molecule type" value="Genomic_DNA"/>
</dbReference>
<proteinExistence type="predicted"/>
<comment type="caution">
    <text evidence="1">The sequence shown here is derived from an EMBL/GenBank/DDBJ whole genome shotgun (WGS) entry which is preliminary data.</text>
</comment>
<dbReference type="CDD" id="cd00371">
    <property type="entry name" value="HMA"/>
    <property type="match status" value="1"/>
</dbReference>